<dbReference type="OrthoDB" id="10017054at2759"/>
<dbReference type="PROSITE" id="PS50021">
    <property type="entry name" value="CH"/>
    <property type="match status" value="1"/>
</dbReference>
<keyword evidence="2" id="KW-0597">Phosphoprotein</keyword>
<feature type="domain" description="Calponin-homology (CH)" evidence="5">
    <location>
        <begin position="4"/>
        <end position="110"/>
    </location>
</feature>
<dbReference type="AlphaFoldDB" id="A0A6A4W4I7"/>
<organism evidence="6 7">
    <name type="scientific">Amphibalanus amphitrite</name>
    <name type="common">Striped barnacle</name>
    <name type="synonym">Balanus amphitrite</name>
    <dbReference type="NCBI Taxonomy" id="1232801"/>
    <lineage>
        <taxon>Eukaryota</taxon>
        <taxon>Metazoa</taxon>
        <taxon>Ecdysozoa</taxon>
        <taxon>Arthropoda</taxon>
        <taxon>Crustacea</taxon>
        <taxon>Multicrustacea</taxon>
        <taxon>Cirripedia</taxon>
        <taxon>Thoracica</taxon>
        <taxon>Thoracicalcarea</taxon>
        <taxon>Balanomorpha</taxon>
        <taxon>Balanoidea</taxon>
        <taxon>Balanidae</taxon>
        <taxon>Amphibalaninae</taxon>
        <taxon>Amphibalanus</taxon>
    </lineage>
</organism>
<dbReference type="InterPro" id="IPR036872">
    <property type="entry name" value="CH_dom_sf"/>
</dbReference>
<proteinExistence type="predicted"/>
<dbReference type="PANTHER" id="PTHR23167:SF84">
    <property type="entry name" value="ALPHA ACTININ 3-RELATED"/>
    <property type="match status" value="1"/>
</dbReference>
<name>A0A6A4W4I7_AMPAM</name>
<dbReference type="EMBL" id="VIIS01001535">
    <property type="protein sequence ID" value="KAF0296781.1"/>
    <property type="molecule type" value="Genomic_DNA"/>
</dbReference>
<evidence type="ECO:0000256" key="3">
    <source>
        <dbReference type="ARBA" id="ARBA00022753"/>
    </source>
</evidence>
<dbReference type="SUPFAM" id="SSF47576">
    <property type="entry name" value="Calponin-homology domain, CH-domain"/>
    <property type="match status" value="1"/>
</dbReference>
<gene>
    <name evidence="6" type="primary">Micall2</name>
    <name evidence="6" type="ORF">FJT64_005797</name>
</gene>
<dbReference type="PANTHER" id="PTHR23167">
    <property type="entry name" value="CALPONIN HOMOLOGY DOMAIN-CONTAINING PROTEIN DDB_G0272472-RELATED"/>
    <property type="match status" value="1"/>
</dbReference>
<dbReference type="InterPro" id="IPR050540">
    <property type="entry name" value="F-actin_Monoox_Mical"/>
</dbReference>
<evidence type="ECO:0000256" key="1">
    <source>
        <dbReference type="ARBA" id="ARBA00004177"/>
    </source>
</evidence>
<evidence type="ECO:0000256" key="4">
    <source>
        <dbReference type="ARBA" id="ARBA00023054"/>
    </source>
</evidence>
<dbReference type="Pfam" id="PF00307">
    <property type="entry name" value="CH"/>
    <property type="match status" value="1"/>
</dbReference>
<evidence type="ECO:0000259" key="5">
    <source>
        <dbReference type="PROSITE" id="PS50021"/>
    </source>
</evidence>
<evidence type="ECO:0000256" key="2">
    <source>
        <dbReference type="ARBA" id="ARBA00022553"/>
    </source>
</evidence>
<accession>A0A6A4W4I7</accession>
<keyword evidence="3" id="KW-0967">Endosome</keyword>
<dbReference type="FunFam" id="1.10.418.10:FF:000023">
    <property type="entry name" value="EH domain-binding protein 1 isoform X1"/>
    <property type="match status" value="1"/>
</dbReference>
<sequence>MGERRGMKALELWCRRITKGYPGVRITNMTTSWRNGLGFCAIIHHFRPDLIDFDSLRPEDVYKNNALAFETAETSLSVPALLDPQDMVDYEVPDRLSILTYVSQFYQAFVGQQGRCIGRRVGRVGGNVA</sequence>
<dbReference type="SMART" id="SM00033">
    <property type="entry name" value="CH"/>
    <property type="match status" value="1"/>
</dbReference>
<comment type="caution">
    <text evidence="6">The sequence shown here is derived from an EMBL/GenBank/DDBJ whole genome shotgun (WGS) entry which is preliminary data.</text>
</comment>
<reference evidence="6 7" key="1">
    <citation type="submission" date="2019-07" db="EMBL/GenBank/DDBJ databases">
        <title>Draft genome assembly of a fouling barnacle, Amphibalanus amphitrite (Darwin, 1854): The first reference genome for Thecostraca.</title>
        <authorList>
            <person name="Kim W."/>
        </authorList>
    </citation>
    <scope>NUCLEOTIDE SEQUENCE [LARGE SCALE GENOMIC DNA]</scope>
    <source>
        <strain evidence="6">SNU_AA5</strain>
        <tissue evidence="6">Soma without cirri and trophi</tissue>
    </source>
</reference>
<evidence type="ECO:0000313" key="6">
    <source>
        <dbReference type="EMBL" id="KAF0296781.1"/>
    </source>
</evidence>
<keyword evidence="7" id="KW-1185">Reference proteome</keyword>
<keyword evidence="4" id="KW-0175">Coiled coil</keyword>
<protein>
    <submittedName>
        <fullName evidence="6">MICAL-like protein 2</fullName>
    </submittedName>
</protein>
<comment type="subcellular location">
    <subcellularLocation>
        <location evidence="1">Endosome</location>
    </subcellularLocation>
</comment>
<dbReference type="Gene3D" id="1.10.418.10">
    <property type="entry name" value="Calponin-like domain"/>
    <property type="match status" value="1"/>
</dbReference>
<dbReference type="InterPro" id="IPR001715">
    <property type="entry name" value="CH_dom"/>
</dbReference>
<dbReference type="Proteomes" id="UP000440578">
    <property type="component" value="Unassembled WGS sequence"/>
</dbReference>
<dbReference type="GO" id="GO:0005768">
    <property type="term" value="C:endosome"/>
    <property type="evidence" value="ECO:0007669"/>
    <property type="project" value="UniProtKB-SubCell"/>
</dbReference>
<evidence type="ECO:0000313" key="7">
    <source>
        <dbReference type="Proteomes" id="UP000440578"/>
    </source>
</evidence>